<evidence type="ECO:0000256" key="1">
    <source>
        <dbReference type="SAM" id="MobiDB-lite"/>
    </source>
</evidence>
<keyword evidence="5" id="KW-1185">Reference proteome</keyword>
<feature type="region of interest" description="Disordered" evidence="1">
    <location>
        <begin position="1"/>
        <end position="54"/>
    </location>
</feature>
<feature type="transmembrane region" description="Helical" evidence="2">
    <location>
        <begin position="117"/>
        <end position="143"/>
    </location>
</feature>
<dbReference type="OrthoDB" id="4829830at2"/>
<name>G7H3L5_9ACTN</name>
<feature type="transmembrane region" description="Helical" evidence="2">
    <location>
        <begin position="79"/>
        <end position="105"/>
    </location>
</feature>
<proteinExistence type="predicted"/>
<feature type="compositionally biased region" description="Pro residues" evidence="1">
    <location>
        <begin position="1"/>
        <end position="53"/>
    </location>
</feature>
<feature type="transmembrane region" description="Helical" evidence="2">
    <location>
        <begin position="172"/>
        <end position="203"/>
    </location>
</feature>
<keyword evidence="2" id="KW-1133">Transmembrane helix</keyword>
<feature type="domain" description="DUF7847" evidence="3">
    <location>
        <begin position="158"/>
        <end position="261"/>
    </location>
</feature>
<reference evidence="4 5" key="1">
    <citation type="submission" date="2011-11" db="EMBL/GenBank/DDBJ databases">
        <title>Whole genome shotgun sequence of Gordonia araii NBRC 100433.</title>
        <authorList>
            <person name="Yoshida Y."/>
            <person name="Hosoyama A."/>
            <person name="Tsuchikane K."/>
            <person name="Katsumata H."/>
            <person name="Yamazaki S."/>
            <person name="Fujita N."/>
        </authorList>
    </citation>
    <scope>NUCLEOTIDE SEQUENCE [LARGE SCALE GENOMIC DNA]</scope>
    <source>
        <strain evidence="4 5">NBRC 100433</strain>
    </source>
</reference>
<evidence type="ECO:0000256" key="2">
    <source>
        <dbReference type="SAM" id="Phobius"/>
    </source>
</evidence>
<dbReference type="RefSeq" id="WP_007322515.1">
    <property type="nucleotide sequence ID" value="NZ_BAEE01000056.1"/>
</dbReference>
<accession>G7H3L5</accession>
<dbReference type="Pfam" id="PF25231">
    <property type="entry name" value="DUF7847"/>
    <property type="match status" value="1"/>
</dbReference>
<evidence type="ECO:0000313" key="5">
    <source>
        <dbReference type="Proteomes" id="UP000035088"/>
    </source>
</evidence>
<gene>
    <name evidence="4" type="ORF">GOARA_056_01880</name>
</gene>
<keyword evidence="2" id="KW-0472">Membrane</keyword>
<evidence type="ECO:0000313" key="4">
    <source>
        <dbReference type="EMBL" id="GAB10440.1"/>
    </source>
</evidence>
<sequence length="283" mass="29087">MTQPPIDPGQQPPVNPGQQPPVVPSQPGAYPPPPPGAPGSYPPPPPGAYPPGPGAGQPYSIGDGFSWAFNKFGKNVGPLILATLIFGLIAGVVYGIFYGLAFAMADKDTSAYGATTISFGIGSILVGIVGLLVFLVVLGYIAASYWHGILQITDGQQVTLGSFFQPRNVGNVIIASLLMGIIVSIGYVLCILPGLAAAIFLFFTTVAVVDRNLSGPEGLTTSFNLVKENFGPAILTWLVVGVITFVGSLLCGVGMLVAAPVAALLTAYAWRSLTGGYVAPATP</sequence>
<organism evidence="4 5">
    <name type="scientific">Gordonia araii NBRC 100433</name>
    <dbReference type="NCBI Taxonomy" id="1073574"/>
    <lineage>
        <taxon>Bacteria</taxon>
        <taxon>Bacillati</taxon>
        <taxon>Actinomycetota</taxon>
        <taxon>Actinomycetes</taxon>
        <taxon>Mycobacteriales</taxon>
        <taxon>Gordoniaceae</taxon>
        <taxon>Gordonia</taxon>
    </lineage>
</organism>
<dbReference type="InterPro" id="IPR057169">
    <property type="entry name" value="DUF7847"/>
</dbReference>
<evidence type="ECO:0000259" key="3">
    <source>
        <dbReference type="Pfam" id="PF25231"/>
    </source>
</evidence>
<dbReference type="EMBL" id="BAEE01000056">
    <property type="protein sequence ID" value="GAB10440.1"/>
    <property type="molecule type" value="Genomic_DNA"/>
</dbReference>
<dbReference type="Proteomes" id="UP000035088">
    <property type="component" value="Unassembled WGS sequence"/>
</dbReference>
<dbReference type="STRING" id="1073574.GOARA_056_01880"/>
<protein>
    <recommendedName>
        <fullName evidence="3">DUF7847 domain-containing protein</fullName>
    </recommendedName>
</protein>
<dbReference type="AlphaFoldDB" id="G7H3L5"/>
<feature type="transmembrane region" description="Helical" evidence="2">
    <location>
        <begin position="234"/>
        <end position="265"/>
    </location>
</feature>
<comment type="caution">
    <text evidence="4">The sequence shown here is derived from an EMBL/GenBank/DDBJ whole genome shotgun (WGS) entry which is preliminary data.</text>
</comment>
<keyword evidence="2" id="KW-0812">Transmembrane</keyword>